<sequence length="334" mass="34089">MSALTNTTPPRFEDIAAAAGRLKGFAVRTPLLEAPLLNAKLAGRLLVKPEMLQKTGSFKFRGAFNRLSLIPESQRAAGVVAYSSGNHAQGVACAAAMLGLPATIVMPADAPAIKIANTRAYGAEVVTYDRFGESREELGARIAAERGATIVRPYDDAGVIAGQGTIGLEIAEQAAELGASLDAVLVCCGGGGLVSGTALALSDRAPGVPVYAVEPAGFDDTARSLAGGSRVANDMSNRSICDALLAEKPGEITFELNRKLLKAGLVVTDAEAQTGMAYAFRYLKLVAEPGGAVALAAAVTGKIDLRGKTVAVVCSGGNVDQATFEAALAAAGEV</sequence>
<dbReference type="PANTHER" id="PTHR48078">
    <property type="entry name" value="THREONINE DEHYDRATASE, MITOCHONDRIAL-RELATED"/>
    <property type="match status" value="1"/>
</dbReference>
<comment type="caution">
    <text evidence="6">The sequence shown here is derived from an EMBL/GenBank/DDBJ whole genome shotgun (WGS) entry which is preliminary data.</text>
</comment>
<evidence type="ECO:0000256" key="1">
    <source>
        <dbReference type="ARBA" id="ARBA00001933"/>
    </source>
</evidence>
<accession>A0A154WDE7</accession>
<dbReference type="PANTHER" id="PTHR48078:SF6">
    <property type="entry name" value="L-THREONINE DEHYDRATASE CATABOLIC TDCB"/>
    <property type="match status" value="1"/>
</dbReference>
<organism evidence="6 7">
    <name type="scientific">Oceanibaculum pacificum</name>
    <dbReference type="NCBI Taxonomy" id="580166"/>
    <lineage>
        <taxon>Bacteria</taxon>
        <taxon>Pseudomonadati</taxon>
        <taxon>Pseudomonadota</taxon>
        <taxon>Alphaproteobacteria</taxon>
        <taxon>Rhodospirillales</taxon>
        <taxon>Oceanibaculaceae</taxon>
        <taxon>Oceanibaculum</taxon>
    </lineage>
</organism>
<evidence type="ECO:0000313" key="7">
    <source>
        <dbReference type="Proteomes" id="UP000076400"/>
    </source>
</evidence>
<proteinExistence type="inferred from homology"/>
<dbReference type="InterPro" id="IPR050147">
    <property type="entry name" value="Ser/Thr_Dehydratase"/>
</dbReference>
<reference evidence="6 7" key="1">
    <citation type="submission" date="2015-12" db="EMBL/GenBank/DDBJ databases">
        <title>Genome sequence of Oceanibaculum pacificum MCCC 1A02656.</title>
        <authorList>
            <person name="Lu L."/>
            <person name="Lai Q."/>
            <person name="Shao Z."/>
            <person name="Qian P."/>
        </authorList>
    </citation>
    <scope>NUCLEOTIDE SEQUENCE [LARGE SCALE GENOMIC DNA]</scope>
    <source>
        <strain evidence="6 7">MCCC 1A02656</strain>
    </source>
</reference>
<dbReference type="AlphaFoldDB" id="A0A154WDE7"/>
<name>A0A154WDE7_9PROT</name>
<dbReference type="OrthoDB" id="9811476at2"/>
<feature type="domain" description="Tryptophan synthase beta chain-like PALP" evidence="5">
    <location>
        <begin position="27"/>
        <end position="316"/>
    </location>
</feature>
<dbReference type="RefSeq" id="WP_067553563.1">
    <property type="nucleotide sequence ID" value="NZ_LPXN01000075.1"/>
</dbReference>
<dbReference type="GO" id="GO:0003941">
    <property type="term" value="F:L-serine ammonia-lyase activity"/>
    <property type="evidence" value="ECO:0007669"/>
    <property type="project" value="TreeGrafter"/>
</dbReference>
<dbReference type="InterPro" id="IPR000634">
    <property type="entry name" value="Ser/Thr_deHydtase_PyrdxlP-BS"/>
</dbReference>
<dbReference type="Pfam" id="PF00291">
    <property type="entry name" value="PALP"/>
    <property type="match status" value="1"/>
</dbReference>
<evidence type="ECO:0000259" key="5">
    <source>
        <dbReference type="Pfam" id="PF00291"/>
    </source>
</evidence>
<dbReference type="GO" id="GO:0006565">
    <property type="term" value="P:L-serine catabolic process"/>
    <property type="evidence" value="ECO:0007669"/>
    <property type="project" value="TreeGrafter"/>
</dbReference>
<keyword evidence="3" id="KW-0663">Pyridoxal phosphate</keyword>
<comment type="similarity">
    <text evidence="2">Belongs to the serine/threonine dehydratase family.</text>
</comment>
<dbReference type="STRING" id="580166.AUP43_18030"/>
<evidence type="ECO:0000313" key="6">
    <source>
        <dbReference type="EMBL" id="KZD11553.1"/>
    </source>
</evidence>
<dbReference type="SUPFAM" id="SSF53686">
    <property type="entry name" value="Tryptophan synthase beta subunit-like PLP-dependent enzymes"/>
    <property type="match status" value="1"/>
</dbReference>
<dbReference type="Gene3D" id="3.40.50.1100">
    <property type="match status" value="2"/>
</dbReference>
<comment type="cofactor">
    <cofactor evidence="1">
        <name>pyridoxal 5'-phosphate</name>
        <dbReference type="ChEBI" id="CHEBI:597326"/>
    </cofactor>
</comment>
<dbReference type="GO" id="GO:0030170">
    <property type="term" value="F:pyridoxal phosphate binding"/>
    <property type="evidence" value="ECO:0007669"/>
    <property type="project" value="InterPro"/>
</dbReference>
<dbReference type="InterPro" id="IPR036052">
    <property type="entry name" value="TrpB-like_PALP_sf"/>
</dbReference>
<evidence type="ECO:0000256" key="3">
    <source>
        <dbReference type="ARBA" id="ARBA00022898"/>
    </source>
</evidence>
<gene>
    <name evidence="6" type="ORF">AUP43_18030</name>
</gene>
<keyword evidence="4" id="KW-0456">Lyase</keyword>
<dbReference type="EMBL" id="LPXN01000075">
    <property type="protein sequence ID" value="KZD11553.1"/>
    <property type="molecule type" value="Genomic_DNA"/>
</dbReference>
<dbReference type="GO" id="GO:0006567">
    <property type="term" value="P:L-threonine catabolic process"/>
    <property type="evidence" value="ECO:0007669"/>
    <property type="project" value="TreeGrafter"/>
</dbReference>
<evidence type="ECO:0000256" key="2">
    <source>
        <dbReference type="ARBA" id="ARBA00010869"/>
    </source>
</evidence>
<protein>
    <submittedName>
        <fullName evidence="6">Pyridoxal-5'-phosphate-dependent protein</fullName>
    </submittedName>
</protein>
<dbReference type="FunFam" id="3.40.50.1100:FF:000005">
    <property type="entry name" value="Threonine dehydratase catabolic"/>
    <property type="match status" value="1"/>
</dbReference>
<dbReference type="PROSITE" id="PS00165">
    <property type="entry name" value="DEHYDRATASE_SER_THR"/>
    <property type="match status" value="1"/>
</dbReference>
<dbReference type="CDD" id="cd01562">
    <property type="entry name" value="Thr-dehyd"/>
    <property type="match status" value="1"/>
</dbReference>
<dbReference type="InterPro" id="IPR001926">
    <property type="entry name" value="TrpB-like_PALP"/>
</dbReference>
<dbReference type="GO" id="GO:0009097">
    <property type="term" value="P:isoleucine biosynthetic process"/>
    <property type="evidence" value="ECO:0007669"/>
    <property type="project" value="TreeGrafter"/>
</dbReference>
<keyword evidence="7" id="KW-1185">Reference proteome</keyword>
<dbReference type="Proteomes" id="UP000076400">
    <property type="component" value="Unassembled WGS sequence"/>
</dbReference>
<evidence type="ECO:0000256" key="4">
    <source>
        <dbReference type="ARBA" id="ARBA00023239"/>
    </source>
</evidence>
<dbReference type="GO" id="GO:0004794">
    <property type="term" value="F:threonine deaminase activity"/>
    <property type="evidence" value="ECO:0007669"/>
    <property type="project" value="TreeGrafter"/>
</dbReference>